<dbReference type="EMBL" id="BAAFSV010000001">
    <property type="protein sequence ID" value="GAB1310864.1"/>
    <property type="molecule type" value="Genomic_DNA"/>
</dbReference>
<dbReference type="Proteomes" id="UP001628179">
    <property type="component" value="Unassembled WGS sequence"/>
</dbReference>
<keyword evidence="2" id="KW-1185">Reference proteome</keyword>
<proteinExistence type="predicted"/>
<sequence length="402" mass="44132">MSAGAAARELNPLAKRILVSPSDGWTVKADTTVCDGDIEAPRGYKYLAYEITSPALWDLPESLHHIWSVVRALQSRFRLRVNTSTGLHVHVGSGTQHSRSAELGLGYDSQHHSLDVLERAASLMWAADGFLCHAHPPERGINPYAPSKCRASQLACGLVPGSGNFDRRLARGELAVSAINPRSETGTDAGHCGFPRLYPEFFPALRPGKPDDEARKRLEATDLTSAPDFDRRASKTVNDGVAQIMQCGTEAQVAAFLGPPANVIGRPNYNFRNCVQAYSTGTLEFREAAGSMDATWVAYWANICLGIFRFARNAPDDRFWAVIFALSEAEAAAMAGTPHHYDMISLLFDLGLFAEALFLHRNLREDAVRSWYPCRLGRKGLLSHLRIRQTGDQPTSVEEQGP</sequence>
<evidence type="ECO:0008006" key="3">
    <source>
        <dbReference type="Google" id="ProtNLM"/>
    </source>
</evidence>
<accession>A0ABQ0FZC6</accession>
<gene>
    <name evidence="1" type="ORF">MFIFM68171_01074</name>
</gene>
<name>A0ABQ0FZC6_9PEZI</name>
<organism evidence="1 2">
    <name type="scientific">Madurella fahalii</name>
    <dbReference type="NCBI Taxonomy" id="1157608"/>
    <lineage>
        <taxon>Eukaryota</taxon>
        <taxon>Fungi</taxon>
        <taxon>Dikarya</taxon>
        <taxon>Ascomycota</taxon>
        <taxon>Pezizomycotina</taxon>
        <taxon>Sordariomycetes</taxon>
        <taxon>Sordariomycetidae</taxon>
        <taxon>Sordariales</taxon>
        <taxon>Sordariales incertae sedis</taxon>
        <taxon>Madurella</taxon>
    </lineage>
</organism>
<evidence type="ECO:0000313" key="2">
    <source>
        <dbReference type="Proteomes" id="UP001628179"/>
    </source>
</evidence>
<protein>
    <recommendedName>
        <fullName evidence="3">Amidoligase enzyme</fullName>
    </recommendedName>
</protein>
<reference evidence="1 2" key="1">
    <citation type="submission" date="2024-09" db="EMBL/GenBank/DDBJ databases">
        <title>Itraconazole resistance in Madurella fahalii resulting from another homologue of gene encoding cytochrome P450 14-alpha sterol demethylase (CYP51).</title>
        <authorList>
            <person name="Yoshioka I."/>
            <person name="Fahal A.H."/>
            <person name="Kaneko S."/>
            <person name="Yaguchi T."/>
        </authorList>
    </citation>
    <scope>NUCLEOTIDE SEQUENCE [LARGE SCALE GENOMIC DNA]</scope>
    <source>
        <strain evidence="1 2">IFM 68171</strain>
    </source>
</reference>
<comment type="caution">
    <text evidence="1">The sequence shown here is derived from an EMBL/GenBank/DDBJ whole genome shotgun (WGS) entry which is preliminary data.</text>
</comment>
<dbReference type="GeneID" id="98171819"/>
<dbReference type="RefSeq" id="XP_070912597.1">
    <property type="nucleotide sequence ID" value="XM_071056496.1"/>
</dbReference>
<evidence type="ECO:0000313" key="1">
    <source>
        <dbReference type="EMBL" id="GAB1310864.1"/>
    </source>
</evidence>
<dbReference type="PANTHER" id="PTHR36847:SF1">
    <property type="entry name" value="AMIDOLIGASE ENZYME"/>
    <property type="match status" value="1"/>
</dbReference>
<dbReference type="PANTHER" id="PTHR36847">
    <property type="entry name" value="AMIDOLIGASE ENZYME"/>
    <property type="match status" value="1"/>
</dbReference>